<feature type="domain" description="Carrier" evidence="9">
    <location>
        <begin position="2088"/>
        <end position="2163"/>
    </location>
</feature>
<evidence type="ECO:0000256" key="7">
    <source>
        <dbReference type="ARBA" id="ARBA00023194"/>
    </source>
</evidence>
<keyword evidence="5" id="KW-0436">Ligase</keyword>
<evidence type="ECO:0000256" key="2">
    <source>
        <dbReference type="ARBA" id="ARBA00006432"/>
    </source>
</evidence>
<comment type="caution">
    <text evidence="10">The sequence shown here is derived from an EMBL/GenBank/DDBJ whole genome shotgun (WGS) entry which is preliminary data.</text>
</comment>
<dbReference type="Gene3D" id="3.40.50.12780">
    <property type="entry name" value="N-terminal domain of ligase-like"/>
    <property type="match status" value="2"/>
</dbReference>
<dbReference type="RefSeq" id="WP_209993032.1">
    <property type="nucleotide sequence ID" value="NZ_JBHUKY010000072.1"/>
</dbReference>
<dbReference type="EMBL" id="JBHUKY010000072">
    <property type="protein sequence ID" value="MFD2413655.1"/>
    <property type="molecule type" value="Genomic_DNA"/>
</dbReference>
<evidence type="ECO:0000313" key="10">
    <source>
        <dbReference type="EMBL" id="MFD2413655.1"/>
    </source>
</evidence>
<dbReference type="InterPro" id="IPR045851">
    <property type="entry name" value="AMP-bd_C_sf"/>
</dbReference>
<evidence type="ECO:0000256" key="5">
    <source>
        <dbReference type="ARBA" id="ARBA00022598"/>
    </source>
</evidence>
<dbReference type="CDD" id="cd19531">
    <property type="entry name" value="LCL_NRPS-like"/>
    <property type="match status" value="1"/>
</dbReference>
<dbReference type="PANTHER" id="PTHR45527">
    <property type="entry name" value="NONRIBOSOMAL PEPTIDE SYNTHETASE"/>
    <property type="match status" value="1"/>
</dbReference>
<dbReference type="SUPFAM" id="SSF52777">
    <property type="entry name" value="CoA-dependent acyltransferases"/>
    <property type="match status" value="4"/>
</dbReference>
<evidence type="ECO:0000256" key="3">
    <source>
        <dbReference type="ARBA" id="ARBA00022450"/>
    </source>
</evidence>
<keyword evidence="6" id="KW-0677">Repeat</keyword>
<keyword evidence="8" id="KW-0511">Multifunctional enzyme</keyword>
<dbReference type="InterPro" id="IPR036736">
    <property type="entry name" value="ACP-like_sf"/>
</dbReference>
<dbReference type="Gene3D" id="3.30.300.30">
    <property type="match status" value="2"/>
</dbReference>
<dbReference type="InterPro" id="IPR057737">
    <property type="entry name" value="Condensation_MtbB-like"/>
</dbReference>
<evidence type="ECO:0000256" key="4">
    <source>
        <dbReference type="ARBA" id="ARBA00022553"/>
    </source>
</evidence>
<keyword evidence="4" id="KW-0597">Phosphoprotein</keyword>
<keyword evidence="7" id="KW-0045">Antibiotic biosynthesis</keyword>
<dbReference type="InterPro" id="IPR020806">
    <property type="entry name" value="PKS_PP-bd"/>
</dbReference>
<organism evidence="10 11">
    <name type="scientific">Paenibacillus rhizoplanae</name>
    <dbReference type="NCBI Taxonomy" id="1917181"/>
    <lineage>
        <taxon>Bacteria</taxon>
        <taxon>Bacillati</taxon>
        <taxon>Bacillota</taxon>
        <taxon>Bacilli</taxon>
        <taxon>Bacillales</taxon>
        <taxon>Paenibacillaceae</taxon>
        <taxon>Paenibacillus</taxon>
    </lineage>
</organism>
<dbReference type="InterPro" id="IPR042099">
    <property type="entry name" value="ANL_N_sf"/>
</dbReference>
<dbReference type="NCBIfam" id="TIGR01733">
    <property type="entry name" value="AA-adenyl-dom"/>
    <property type="match status" value="2"/>
</dbReference>
<dbReference type="SUPFAM" id="SSF47336">
    <property type="entry name" value="ACP-like"/>
    <property type="match status" value="2"/>
</dbReference>
<evidence type="ECO:0000259" key="9">
    <source>
        <dbReference type="PROSITE" id="PS50075"/>
    </source>
</evidence>
<dbReference type="PROSITE" id="PS00455">
    <property type="entry name" value="AMP_BINDING"/>
    <property type="match status" value="2"/>
</dbReference>
<comment type="similarity">
    <text evidence="2">Belongs to the ATP-dependent AMP-binding enzyme family.</text>
</comment>
<accession>A0ABW5FF44</accession>
<dbReference type="CDD" id="cd12114">
    <property type="entry name" value="A_NRPS_TlmIV_like"/>
    <property type="match status" value="1"/>
</dbReference>
<dbReference type="SMART" id="SM00823">
    <property type="entry name" value="PKS_PP"/>
    <property type="match status" value="2"/>
</dbReference>
<dbReference type="InterPro" id="IPR000873">
    <property type="entry name" value="AMP-dep_synth/lig_dom"/>
</dbReference>
<sequence length="2191" mass="242904">MAEQVTFSSLSPEHKQWFRRQMRERGIPVLQIPLDKQPRDGNGLPLSYSQERLWLMEQLGGTASSYHLHQAIRITGAVKKDHLEASLRLLAASHESFRTSFTASEGKPQQHIAADSAIPLLQDKVTGATEAERLHQVEQAAQPLLTQPFDLGRPPLLRAGLYELAEDDHMLVFVIHHIVADGWSLRLLTEEWVQLYNVLCKGLNPPHNHRAYDYADYACWQREWMQAEMLTEGLHYWKEQLEGADPFYTIPSSCPRPRLLTSGGDSCMLRIEAEELEALRVLARSAGASLFMTVLAAFNVLLYRYTGRGDVVVGTPTAGRCREETEEMLGCFVNNVVLRTDIREAGSFTEVLKLTMQTVLGALKAQDIPFEHVLDALNPPRDMAYSPLFQLFFIFQQGGKALDQLDGAVCTPQKWTQPSAKFDITLEVIEHPHHLDVMLEYNTDLYDKRIAEGLLANYVWMLGHLPAKAQQTLPQLPLISPVEAAELHKAGTGPGVVYPEQATLYSLVERQAAASPSAIAMVCGPRSYTYAELYGAAERLAAYLQHSIGAGPGHRIGICARSSFELAAGILGILISGSAYIPLDPAFPEQRLQYIAGHAGLDCILVDHPAEAVRFGNHRCCDISPGSPCWQTNHALPDSKATERPQLAYMIYTSGSTGQPKGVAVTHRNAVHFLYAMQDLLQLNSEDSLLSVTTCSFDIFLLELFLPLSAGATVIFPQEGSSSDPGQLMENMNRYKPTIMQATPVLWRLLLAEGWQGSPHMTVLCGGEELKPELAAQLLHRGKAVWNLYGPTETAVWSLAHKLTPDDLLHKVPIGRPIGRTTCRVLDEALALVPFGAEGTLYIGGDGVTDGYHRQPELTAQKFITNPLDKAGGRLFNTGDRVRLLPGGAMVYLGRNDQQLKLRGFRIEPSEIEQQLNLQPEIAASAVVACDDGQGEPLLAAYWVPSASAAGNEAIADEADWKEILRKVLPSYMIPARFVKLAELPLTPNRKVDRQFLSRLPLDKTMLTRSYTAPRSTTEIRLAEIWGEVLNRTGIGIHDHFFDLGGNSLLAVKLLTEIRSRMQVELTLRELLIASTVANMATELDDAAASPLSETGSSARVGLPEFIVSPEEAFEPFPLTEVQMAYWSGRRTDSAATHVYQEMEFAGLDIERFEQCFQTLIKRHPMLRARVMPDGMQQILEEVPPYPVRMTDVSGCSESERVSRLDDIRQVMSQTIHTGSWPMFTIEATRLPEGLTRLHISFDLMIADALSFRIILDELAALYAGTDPLPPLEATFRDYVLSLQSVTSADRYRIAQSYWQERLPRLPAGPQLPVAASQGLKRQAFKRWKAVLPASLWSGLSAAARRRGLTSSALLLACYAEVLALYAKQPHFLLNLTLFNRLPLHPQLEQLVGDFTTISLLEVDYRDPLPFGSRAEQLQERLWTDLDHRLYSGIRVTEQLMAHSILSEPVPVVFTSLLDLSDKEQTTAGFDQIFQRRNEPDTEARSLSETPQVWLDHQVAERDGELHYNWDAALSKFPPGVLDEMFDIYGSLLRRLAEEEGAWELPLPLADSGSAGFAHRLRLADIDTRHRHLQETQDIALHHGFQRMARTQPNAPALIAGGSTFSYGELNRRANAIAHQLVAYGIQPETLVAVVMEKGWEQVAAVLGILKAGAAYLPVDAGLPAFRIGELLELGQVQVVLVQSSVPVWDWAATSIHTIEVNGNTGNEETLEYGGNADGIGEQLAYVIFTSGSTGTPKGVMISHIAAVNTLSDINRSYRLNPQDVVLGLSSLSFDLSVFDIFGCLAAGGTLVLPDPQRLRDPAHWLELTQKHRVTVWNSVPAFMNMLLMYAASEVRLDSLRLCLLSGDWIPSTLPGAIQRLSAQAEVIALGGATEAAVWSIQFPVHTVDPAWTNIPYGLSMSGQRVYVLNARMEECPVSVPGELYIGGLGVASGYWRDELRSAERFILSPITGERLYRTGDWGRYGSDGVIEFLGRDDLQVKISGYRIELSEIESTLKACPGVQEAVVLAEGEEDARRLRAFVILGSESLSLPDLATLRSHLRSRLPGYMVPYSISILEQFPLTPNGKTDRKALLAILPETIELAAVPAQSSLEEGIISIWKELLNRPHISRDEHFFDLGGNSLKLVQMQLKLQSMLNREIPIIELFRHSSVAAMVEFFGSASVDKSLAGMEQKAVDRADRRFQARQTRRR</sequence>
<dbReference type="PANTHER" id="PTHR45527:SF1">
    <property type="entry name" value="FATTY ACID SYNTHASE"/>
    <property type="match status" value="1"/>
</dbReference>
<dbReference type="Pfam" id="PF13193">
    <property type="entry name" value="AMP-binding_C"/>
    <property type="match status" value="2"/>
</dbReference>
<dbReference type="PROSITE" id="PS00012">
    <property type="entry name" value="PHOSPHOPANTETHEINE"/>
    <property type="match status" value="1"/>
</dbReference>
<evidence type="ECO:0000256" key="1">
    <source>
        <dbReference type="ARBA" id="ARBA00001957"/>
    </source>
</evidence>
<dbReference type="PROSITE" id="PS50075">
    <property type="entry name" value="CARRIER"/>
    <property type="match status" value="2"/>
</dbReference>
<dbReference type="SUPFAM" id="SSF56801">
    <property type="entry name" value="Acetyl-CoA synthetase-like"/>
    <property type="match status" value="2"/>
</dbReference>
<dbReference type="InterPro" id="IPR010071">
    <property type="entry name" value="AA_adenyl_dom"/>
</dbReference>
<dbReference type="NCBIfam" id="NF003417">
    <property type="entry name" value="PRK04813.1"/>
    <property type="match status" value="2"/>
</dbReference>
<dbReference type="InterPro" id="IPR006162">
    <property type="entry name" value="Ppantetheine_attach_site"/>
</dbReference>
<dbReference type="Gene3D" id="3.30.559.10">
    <property type="entry name" value="Chloramphenicol acetyltransferase-like domain"/>
    <property type="match status" value="2"/>
</dbReference>
<feature type="domain" description="Carrier" evidence="9">
    <location>
        <begin position="1013"/>
        <end position="1088"/>
    </location>
</feature>
<dbReference type="CDD" id="cd19535">
    <property type="entry name" value="Cyc_NRPS"/>
    <property type="match status" value="1"/>
</dbReference>
<proteinExistence type="inferred from homology"/>
<keyword evidence="3" id="KW-0596">Phosphopantetheine</keyword>
<dbReference type="InterPro" id="IPR023213">
    <property type="entry name" value="CAT-like_dom_sf"/>
</dbReference>
<dbReference type="Pfam" id="PF00550">
    <property type="entry name" value="PP-binding"/>
    <property type="match status" value="2"/>
</dbReference>
<comment type="cofactor">
    <cofactor evidence="1">
        <name>pantetheine 4'-phosphate</name>
        <dbReference type="ChEBI" id="CHEBI:47942"/>
    </cofactor>
</comment>
<dbReference type="Proteomes" id="UP001597448">
    <property type="component" value="Unassembled WGS sequence"/>
</dbReference>
<dbReference type="InterPro" id="IPR025110">
    <property type="entry name" value="AMP-bd_C"/>
</dbReference>
<evidence type="ECO:0000256" key="6">
    <source>
        <dbReference type="ARBA" id="ARBA00022737"/>
    </source>
</evidence>
<dbReference type="InterPro" id="IPR001242">
    <property type="entry name" value="Condensation_dom"/>
</dbReference>
<name>A0ABW5FF44_9BACL</name>
<evidence type="ECO:0000256" key="8">
    <source>
        <dbReference type="ARBA" id="ARBA00023268"/>
    </source>
</evidence>
<evidence type="ECO:0000313" key="11">
    <source>
        <dbReference type="Proteomes" id="UP001597448"/>
    </source>
</evidence>
<dbReference type="Pfam" id="PF00668">
    <property type="entry name" value="Condensation"/>
    <property type="match status" value="2"/>
</dbReference>
<dbReference type="InterPro" id="IPR009081">
    <property type="entry name" value="PP-bd_ACP"/>
</dbReference>
<keyword evidence="11" id="KW-1185">Reference proteome</keyword>
<gene>
    <name evidence="10" type="ORF">ACFSX3_27675</name>
</gene>
<reference evidence="11" key="1">
    <citation type="journal article" date="2019" name="Int. J. Syst. Evol. Microbiol.">
        <title>The Global Catalogue of Microorganisms (GCM) 10K type strain sequencing project: providing services to taxonomists for standard genome sequencing and annotation.</title>
        <authorList>
            <consortium name="The Broad Institute Genomics Platform"/>
            <consortium name="The Broad Institute Genome Sequencing Center for Infectious Disease"/>
            <person name="Wu L."/>
            <person name="Ma J."/>
        </authorList>
    </citation>
    <scope>NUCLEOTIDE SEQUENCE [LARGE SCALE GENOMIC DNA]</scope>
    <source>
        <strain evidence="11">CCM 8725</strain>
    </source>
</reference>
<protein>
    <submittedName>
        <fullName evidence="10">Non-ribosomal peptide synthetase</fullName>
    </submittedName>
</protein>
<dbReference type="Gene3D" id="1.10.1200.10">
    <property type="entry name" value="ACP-like"/>
    <property type="match status" value="2"/>
</dbReference>
<dbReference type="InterPro" id="IPR020845">
    <property type="entry name" value="AMP-binding_CS"/>
</dbReference>
<dbReference type="Pfam" id="PF00501">
    <property type="entry name" value="AMP-binding"/>
    <property type="match status" value="2"/>
</dbReference>
<dbReference type="Gene3D" id="3.30.559.30">
    <property type="entry name" value="Nonribosomal peptide synthetase, condensation domain"/>
    <property type="match status" value="2"/>
</dbReference>